<dbReference type="EMBL" id="LJJC01000004">
    <property type="protein sequence ID" value="KQL53042.1"/>
    <property type="molecule type" value="Genomic_DNA"/>
</dbReference>
<protein>
    <recommendedName>
        <fullName evidence="14">Methyl-accepting chemotaxis protein</fullName>
    </recommendedName>
</protein>
<dbReference type="PATRIC" id="fig|157838.3.peg.1251"/>
<dbReference type="GO" id="GO:0007165">
    <property type="term" value="P:signal transduction"/>
    <property type="evidence" value="ECO:0007669"/>
    <property type="project" value="UniProtKB-KW"/>
</dbReference>
<dbReference type="Gene3D" id="1.10.287.950">
    <property type="entry name" value="Methyl-accepting chemotaxis protein"/>
    <property type="match status" value="1"/>
</dbReference>
<evidence type="ECO:0008006" key="14">
    <source>
        <dbReference type="Google" id="ProtNLM"/>
    </source>
</evidence>
<feature type="transmembrane region" description="Helical" evidence="9">
    <location>
        <begin position="195"/>
        <end position="217"/>
    </location>
</feature>
<evidence type="ECO:0000256" key="3">
    <source>
        <dbReference type="ARBA" id="ARBA00022692"/>
    </source>
</evidence>
<dbReference type="GO" id="GO:0005886">
    <property type="term" value="C:plasma membrane"/>
    <property type="evidence" value="ECO:0007669"/>
    <property type="project" value="UniProtKB-SubCell"/>
</dbReference>
<evidence type="ECO:0000259" key="11">
    <source>
        <dbReference type="PROSITE" id="PS50885"/>
    </source>
</evidence>
<evidence type="ECO:0000256" key="4">
    <source>
        <dbReference type="ARBA" id="ARBA00022989"/>
    </source>
</evidence>
<dbReference type="InterPro" id="IPR003660">
    <property type="entry name" value="HAMP_dom"/>
</dbReference>
<dbReference type="PANTHER" id="PTHR32089:SF112">
    <property type="entry name" value="LYSOZYME-LIKE PROTEIN-RELATED"/>
    <property type="match status" value="1"/>
</dbReference>
<dbReference type="Pfam" id="PF00015">
    <property type="entry name" value="MCPsignal"/>
    <property type="match status" value="1"/>
</dbReference>
<evidence type="ECO:0000256" key="7">
    <source>
        <dbReference type="ARBA" id="ARBA00029447"/>
    </source>
</evidence>
<evidence type="ECO:0000256" key="2">
    <source>
        <dbReference type="ARBA" id="ARBA00022475"/>
    </source>
</evidence>
<organism evidence="12 13">
    <name type="scientific">Heyndrickxia shackletonii</name>
    <dbReference type="NCBI Taxonomy" id="157838"/>
    <lineage>
        <taxon>Bacteria</taxon>
        <taxon>Bacillati</taxon>
        <taxon>Bacillota</taxon>
        <taxon>Bacilli</taxon>
        <taxon>Bacillales</taxon>
        <taxon>Bacillaceae</taxon>
        <taxon>Heyndrickxia</taxon>
    </lineage>
</organism>
<keyword evidence="6 8" id="KW-0807">Transducer</keyword>
<evidence type="ECO:0000256" key="6">
    <source>
        <dbReference type="ARBA" id="ARBA00023224"/>
    </source>
</evidence>
<dbReference type="SMART" id="SM00283">
    <property type="entry name" value="MA"/>
    <property type="match status" value="1"/>
</dbReference>
<dbReference type="AlphaFoldDB" id="A0A0Q3WWF2"/>
<keyword evidence="2" id="KW-1003">Cell membrane</keyword>
<dbReference type="Gene3D" id="6.10.340.10">
    <property type="match status" value="1"/>
</dbReference>
<dbReference type="PROSITE" id="PS50885">
    <property type="entry name" value="HAMP"/>
    <property type="match status" value="1"/>
</dbReference>
<comment type="caution">
    <text evidence="12">The sequence shown here is derived from an EMBL/GenBank/DDBJ whole genome shotgun (WGS) entry which is preliminary data.</text>
</comment>
<dbReference type="SMART" id="SM01049">
    <property type="entry name" value="Cache_2"/>
    <property type="match status" value="1"/>
</dbReference>
<dbReference type="InterPro" id="IPR004089">
    <property type="entry name" value="MCPsignal_dom"/>
</dbReference>
<dbReference type="OrthoDB" id="9810264at2"/>
<feature type="domain" description="HAMP" evidence="11">
    <location>
        <begin position="219"/>
        <end position="272"/>
    </location>
</feature>
<dbReference type="PROSITE" id="PS50111">
    <property type="entry name" value="CHEMOTAXIS_TRANSDUC_2"/>
    <property type="match status" value="1"/>
</dbReference>
<reference evidence="12 13" key="1">
    <citation type="submission" date="2015-09" db="EMBL/GenBank/DDBJ databases">
        <title>Genome sequencing project for genomic taxonomy and phylogenomics of Bacillus-like bacteria.</title>
        <authorList>
            <person name="Liu B."/>
            <person name="Wang J."/>
            <person name="Zhu Y."/>
            <person name="Liu G."/>
            <person name="Chen Q."/>
            <person name="Chen Z."/>
            <person name="Lan J."/>
            <person name="Che J."/>
            <person name="Ge C."/>
            <person name="Shi H."/>
            <person name="Pan Z."/>
            <person name="Liu X."/>
        </authorList>
    </citation>
    <scope>NUCLEOTIDE SEQUENCE [LARGE SCALE GENOMIC DNA]</scope>
    <source>
        <strain evidence="12 13">LMG 18435</strain>
    </source>
</reference>
<keyword evidence="5 9" id="KW-0472">Membrane</keyword>
<evidence type="ECO:0000313" key="12">
    <source>
        <dbReference type="EMBL" id="KQL53042.1"/>
    </source>
</evidence>
<dbReference type="CDD" id="cd11386">
    <property type="entry name" value="MCP_signal"/>
    <property type="match status" value="1"/>
</dbReference>
<evidence type="ECO:0000313" key="13">
    <source>
        <dbReference type="Proteomes" id="UP000051888"/>
    </source>
</evidence>
<keyword evidence="13" id="KW-1185">Reference proteome</keyword>
<dbReference type="SMART" id="SM00304">
    <property type="entry name" value="HAMP"/>
    <property type="match status" value="1"/>
</dbReference>
<dbReference type="SUPFAM" id="SSF58104">
    <property type="entry name" value="Methyl-accepting chemotaxis protein (MCP) signaling domain"/>
    <property type="match status" value="1"/>
</dbReference>
<comment type="similarity">
    <text evidence="7">Belongs to the methyl-accepting chemotaxis (MCP) protein family.</text>
</comment>
<evidence type="ECO:0000256" key="5">
    <source>
        <dbReference type="ARBA" id="ARBA00023136"/>
    </source>
</evidence>
<dbReference type="STRING" id="157838.AN964_05625"/>
<gene>
    <name evidence="12" type="ORF">AN964_05625</name>
</gene>
<evidence type="ECO:0000259" key="10">
    <source>
        <dbReference type="PROSITE" id="PS50111"/>
    </source>
</evidence>
<dbReference type="Pfam" id="PF17200">
    <property type="entry name" value="sCache_2"/>
    <property type="match status" value="1"/>
</dbReference>
<sequence length="577" mass="63285">MKSIKSKIISTTLLMLAIPALIIGLVGYNQAKQHLTELGQTNMKNGVKMAIQMINGLNDEVLKGHLSIDEAQEKVKTALIGPKNTDGTRTNTNKIDLGKNGYFFVLDEKGTELAHPSLEGKNVWNLKDQNGYYYIHDIVKKAKAGGGFTTYDWPLPNNEKQIAQKTTYSEVDPNWGWVISAGTYSTDFNKPANSILYVLIITLAITLIVGSIITYLFSKHLASPIKKLTLQMGELASGNLAIDDTNSKRKDEIGQLMNSMNYMKEKLRNMILSITKVSDHVTSQSEELTQYADEVGIGTTQIATTMQELSNGAEEQANSATTLLEKMSDFSETIMQVAIQGESVKESSGQMLRMTEQGGQDMQQSVQQMHVIDERIKQSLEMVKGLDHKTSQITDLVKVIKDISEQTNLLSLNAAIEAARAGEHGKGFAVVADEVRKLADQVTQSITNITAIVTDIQNESKQVVDTLEDGYQLVADGTKQINVTGTTFKNLKDTIENAGNLVENMAAAMFNVLDNTKEINESIDTIASVSEETAAGVEEVTATTEQSSSSMEEVAKSAKMLEEQATNLNSLIQQFKF</sequence>
<evidence type="ECO:0000256" key="1">
    <source>
        <dbReference type="ARBA" id="ARBA00004651"/>
    </source>
</evidence>
<dbReference type="Proteomes" id="UP000051888">
    <property type="component" value="Unassembled WGS sequence"/>
</dbReference>
<keyword evidence="4 9" id="KW-1133">Transmembrane helix</keyword>
<dbReference type="Pfam" id="PF00672">
    <property type="entry name" value="HAMP"/>
    <property type="match status" value="1"/>
</dbReference>
<dbReference type="RefSeq" id="WP_055738758.1">
    <property type="nucleotide sequence ID" value="NZ_JAAIWL010000004.1"/>
</dbReference>
<name>A0A0Q3WWF2_9BACI</name>
<dbReference type="CDD" id="cd06225">
    <property type="entry name" value="HAMP"/>
    <property type="match status" value="1"/>
</dbReference>
<evidence type="ECO:0000256" key="9">
    <source>
        <dbReference type="SAM" id="Phobius"/>
    </source>
</evidence>
<keyword evidence="3 9" id="KW-0812">Transmembrane</keyword>
<dbReference type="PANTHER" id="PTHR32089">
    <property type="entry name" value="METHYL-ACCEPTING CHEMOTAXIS PROTEIN MCPB"/>
    <property type="match status" value="1"/>
</dbReference>
<dbReference type="Gene3D" id="3.30.450.20">
    <property type="entry name" value="PAS domain"/>
    <property type="match status" value="1"/>
</dbReference>
<evidence type="ECO:0000256" key="8">
    <source>
        <dbReference type="PROSITE-ProRule" id="PRU00284"/>
    </source>
</evidence>
<feature type="domain" description="Methyl-accepting transducer" evidence="10">
    <location>
        <begin position="291"/>
        <end position="541"/>
    </location>
</feature>
<comment type="subcellular location">
    <subcellularLocation>
        <location evidence="1">Cell membrane</location>
        <topology evidence="1">Multi-pass membrane protein</topology>
    </subcellularLocation>
</comment>
<dbReference type="InterPro" id="IPR033480">
    <property type="entry name" value="sCache_2"/>
</dbReference>
<accession>A0A0Q3WWF2</accession>
<proteinExistence type="inferred from homology"/>